<feature type="domain" description="Hemerythrin-like" evidence="1">
    <location>
        <begin position="41"/>
        <end position="122"/>
    </location>
</feature>
<dbReference type="AlphaFoldDB" id="A0A562LRS0"/>
<dbReference type="InterPro" id="IPR012312">
    <property type="entry name" value="Hemerythrin-like"/>
</dbReference>
<dbReference type="EMBL" id="VLKP01000007">
    <property type="protein sequence ID" value="TWI10306.1"/>
    <property type="molecule type" value="Genomic_DNA"/>
</dbReference>
<dbReference type="RefSeq" id="WP_144814882.1">
    <property type="nucleotide sequence ID" value="NZ_VLKP01000007.1"/>
</dbReference>
<name>A0A562LRS0_9GAMM</name>
<evidence type="ECO:0000313" key="2">
    <source>
        <dbReference type="EMBL" id="TWI10306.1"/>
    </source>
</evidence>
<reference evidence="2 3" key="1">
    <citation type="journal article" date="2015" name="Stand. Genomic Sci.">
        <title>Genomic Encyclopedia of Bacterial and Archaeal Type Strains, Phase III: the genomes of soil and plant-associated and newly described type strains.</title>
        <authorList>
            <person name="Whitman W.B."/>
            <person name="Woyke T."/>
            <person name="Klenk H.P."/>
            <person name="Zhou Y."/>
            <person name="Lilburn T.G."/>
            <person name="Beck B.J."/>
            <person name="De Vos P."/>
            <person name="Vandamme P."/>
            <person name="Eisen J.A."/>
            <person name="Garrity G."/>
            <person name="Hugenholtz P."/>
            <person name="Kyrpides N.C."/>
        </authorList>
    </citation>
    <scope>NUCLEOTIDE SEQUENCE [LARGE SCALE GENOMIC DNA]</scope>
    <source>
        <strain evidence="2 3">CGMCC 1.10136</strain>
    </source>
</reference>
<keyword evidence="3" id="KW-1185">Reference proteome</keyword>
<organism evidence="2 3">
    <name type="scientific">Aerolutibacter ruishenii</name>
    <dbReference type="NCBI Taxonomy" id="686800"/>
    <lineage>
        <taxon>Bacteria</taxon>
        <taxon>Pseudomonadati</taxon>
        <taxon>Pseudomonadota</taxon>
        <taxon>Gammaproteobacteria</taxon>
        <taxon>Lysobacterales</taxon>
        <taxon>Lysobacteraceae</taxon>
        <taxon>Aerolutibacter</taxon>
    </lineage>
</organism>
<evidence type="ECO:0000313" key="3">
    <source>
        <dbReference type="Proteomes" id="UP000316471"/>
    </source>
</evidence>
<accession>A0A562LRS0</accession>
<sequence>MPRLGPFLQLSRDHHNALVLARSVAGMPSSAPVDVLQAMNLRIAQYWQTEMRAHFQQEEAILAQYPDALPRVLQQRLLDDHLVLAEGARRAEALSLDEPALRAWGERLATHVRMEERECFPVMQAALGLG</sequence>
<dbReference type="OrthoDB" id="9793254at2"/>
<dbReference type="Proteomes" id="UP000316471">
    <property type="component" value="Unassembled WGS sequence"/>
</dbReference>
<gene>
    <name evidence="2" type="ORF">IP93_01884</name>
</gene>
<evidence type="ECO:0000259" key="1">
    <source>
        <dbReference type="Pfam" id="PF01814"/>
    </source>
</evidence>
<protein>
    <recommendedName>
        <fullName evidence="1">Hemerythrin-like domain-containing protein</fullName>
    </recommendedName>
</protein>
<comment type="caution">
    <text evidence="2">The sequence shown here is derived from an EMBL/GenBank/DDBJ whole genome shotgun (WGS) entry which is preliminary data.</text>
</comment>
<dbReference type="Pfam" id="PF01814">
    <property type="entry name" value="Hemerythrin"/>
    <property type="match status" value="1"/>
</dbReference>
<proteinExistence type="predicted"/>